<dbReference type="EMBL" id="LR797391">
    <property type="protein sequence ID" value="CAB4213061.1"/>
    <property type="molecule type" value="Genomic_DNA"/>
</dbReference>
<feature type="region of interest" description="Disordered" evidence="1">
    <location>
        <begin position="265"/>
        <end position="285"/>
    </location>
</feature>
<organism evidence="3">
    <name type="scientific">uncultured Caudovirales phage</name>
    <dbReference type="NCBI Taxonomy" id="2100421"/>
    <lineage>
        <taxon>Viruses</taxon>
        <taxon>Duplodnaviria</taxon>
        <taxon>Heunggongvirae</taxon>
        <taxon>Uroviricota</taxon>
        <taxon>Caudoviricetes</taxon>
        <taxon>Peduoviridae</taxon>
        <taxon>Maltschvirus</taxon>
        <taxon>Maltschvirus maltsch</taxon>
    </lineage>
</organism>
<evidence type="ECO:0000256" key="1">
    <source>
        <dbReference type="SAM" id="MobiDB-lite"/>
    </source>
</evidence>
<dbReference type="Pfam" id="PF13730">
    <property type="entry name" value="HTH_36"/>
    <property type="match status" value="1"/>
</dbReference>
<proteinExistence type="predicted"/>
<accession>A0A6J5RZ90</accession>
<evidence type="ECO:0000313" key="3">
    <source>
        <dbReference type="EMBL" id="CAB4199161.1"/>
    </source>
</evidence>
<dbReference type="InterPro" id="IPR036388">
    <property type="entry name" value="WH-like_DNA-bd_sf"/>
</dbReference>
<dbReference type="EMBL" id="LR797287">
    <property type="protein sequence ID" value="CAB4199161.1"/>
    <property type="molecule type" value="Genomic_DNA"/>
</dbReference>
<reference evidence="3" key="1">
    <citation type="submission" date="2020-05" db="EMBL/GenBank/DDBJ databases">
        <authorList>
            <person name="Chiriac C."/>
            <person name="Salcher M."/>
            <person name="Ghai R."/>
            <person name="Kavagutti S V."/>
        </authorList>
    </citation>
    <scope>NUCLEOTIDE SEQUENCE</scope>
</reference>
<name>A0A6J5RZ90_9CAUD</name>
<evidence type="ECO:0000313" key="4">
    <source>
        <dbReference type="EMBL" id="CAB4213061.1"/>
    </source>
</evidence>
<feature type="compositionally biased region" description="Polar residues" evidence="1">
    <location>
        <begin position="269"/>
        <end position="279"/>
    </location>
</feature>
<gene>
    <name evidence="3" type="ORF">UFOVP1331_24</name>
    <name evidence="4" type="ORF">UFOVP1442_51</name>
    <name evidence="2" type="ORF">UFOVP998_35</name>
</gene>
<dbReference type="Gene3D" id="1.10.10.10">
    <property type="entry name" value="Winged helix-like DNA-binding domain superfamily/Winged helix DNA-binding domain"/>
    <property type="match status" value="1"/>
</dbReference>
<dbReference type="EMBL" id="LR796948">
    <property type="protein sequence ID" value="CAB4177414.1"/>
    <property type="molecule type" value="Genomic_DNA"/>
</dbReference>
<protein>
    <submittedName>
        <fullName evidence="3">Helix-turn-helix domain containing protein</fullName>
    </submittedName>
</protein>
<evidence type="ECO:0000313" key="2">
    <source>
        <dbReference type="EMBL" id="CAB4177414.1"/>
    </source>
</evidence>
<sequence>MSLAAMNAVWEYSRANANNLMVLLAIADNADDEGRAYPKQETIAKKARISVRTVQRCIQELRELGELEIDRADHRLNNNYIVIVAQVKGPAPTRQVDASTEAIVSTGTRQTVVSESSNLEDTRQVDVPGRQVDGDTGVVTHTTLRSCHNSHVTDLSLRGREGDRTTPLIGRGESLNWSQAMEKHHAKCHPEVCHFKNPSIPTCMPMALVDEYARKLTNRMPIDAAIADVVAWAAADRPPADYEAPETIFAHWSARWKATRMTAAPRAANNPQVTPQVSAVPSVDETRRRFLERRA</sequence>